<evidence type="ECO:0000256" key="4">
    <source>
        <dbReference type="PROSITE-ProRule" id="PRU00175"/>
    </source>
</evidence>
<gene>
    <name evidence="10" type="primary">LOC108680838</name>
    <name evidence="8" type="ORF">HAZT_HAZT006097</name>
</gene>
<feature type="region of interest" description="Disordered" evidence="5">
    <location>
        <begin position="75"/>
        <end position="110"/>
    </location>
</feature>
<keyword evidence="1" id="KW-0479">Metal-binding</keyword>
<dbReference type="Proteomes" id="UP000694843">
    <property type="component" value="Unplaced"/>
</dbReference>
<keyword evidence="9" id="KW-1185">Reference proteome</keyword>
<dbReference type="InterPro" id="IPR017907">
    <property type="entry name" value="Znf_RING_CS"/>
</dbReference>
<dbReference type="PANTHER" id="PTHR47156:SF10">
    <property type="entry name" value="E3 UBIQUITIN-PROTEIN LIGASE TRIM-21-RELATED"/>
    <property type="match status" value="1"/>
</dbReference>
<evidence type="ECO:0000313" key="10">
    <source>
        <dbReference type="RefSeq" id="XP_018025242.1"/>
    </source>
</evidence>
<evidence type="ECO:0000259" key="7">
    <source>
        <dbReference type="PROSITE" id="PS50089"/>
    </source>
</evidence>
<feature type="domain" description="RING-type" evidence="7">
    <location>
        <begin position="133"/>
        <end position="175"/>
    </location>
</feature>
<accession>A0A6A0GZH9</accession>
<dbReference type="GeneID" id="108680838"/>
<dbReference type="RefSeq" id="XP_018025242.1">
    <property type="nucleotide sequence ID" value="XM_018169753.2"/>
</dbReference>
<protein>
    <submittedName>
        <fullName evidence="10">Uncharacterized protein LOC108680838</fullName>
    </submittedName>
</protein>
<dbReference type="InterPro" id="IPR052667">
    <property type="entry name" value="E3_ubiquitin-ligase_RING"/>
</dbReference>
<reference evidence="8" key="3">
    <citation type="submission" date="2019-06" db="EMBL/GenBank/DDBJ databases">
        <authorList>
            <person name="Poynton C."/>
            <person name="Hasenbein S."/>
            <person name="Benoit J.B."/>
            <person name="Sepulveda M.S."/>
            <person name="Poelchau M.F."/>
            <person name="Murali S.C."/>
            <person name="Chen S."/>
            <person name="Glastad K.M."/>
            <person name="Werren J.H."/>
            <person name="Vineis J.H."/>
            <person name="Bowen J.L."/>
            <person name="Friedrich M."/>
            <person name="Jones J."/>
            <person name="Robertson H.M."/>
            <person name="Feyereisen R."/>
            <person name="Mechler-Hickson A."/>
            <person name="Mathers N."/>
            <person name="Lee C.E."/>
            <person name="Colbourne J.K."/>
            <person name="Biales A."/>
            <person name="Johnston J.S."/>
            <person name="Wellborn G.A."/>
            <person name="Rosendale A.J."/>
            <person name="Cridge A.G."/>
            <person name="Munoz-Torres M.C."/>
            <person name="Bain P.A."/>
            <person name="Manny A.R."/>
            <person name="Major K.M."/>
            <person name="Lambert F.N."/>
            <person name="Vulpe C.D."/>
            <person name="Tuck P."/>
            <person name="Blalock B.J."/>
            <person name="Lin Y.-Y."/>
            <person name="Smith M.E."/>
            <person name="Ochoa-Acuna H."/>
            <person name="Chen M.-J.M."/>
            <person name="Childers C.P."/>
            <person name="Qu J."/>
            <person name="Dugan S."/>
            <person name="Lee S.L."/>
            <person name="Chao H."/>
            <person name="Dinh H."/>
            <person name="Han Y."/>
            <person name="Doddapaneni H."/>
            <person name="Worley K.C."/>
            <person name="Muzny D.M."/>
            <person name="Gibbs R.A."/>
            <person name="Richards S."/>
        </authorList>
    </citation>
    <scope>NUCLEOTIDE SEQUENCE</scope>
    <source>
        <strain evidence="8">HAZT.00-mixed</strain>
        <tissue evidence="8">Whole organism</tissue>
    </source>
</reference>
<dbReference type="OrthoDB" id="1885901at2759"/>
<dbReference type="InterPro" id="IPR029071">
    <property type="entry name" value="Ubiquitin-like_domsf"/>
</dbReference>
<dbReference type="InterPro" id="IPR001841">
    <property type="entry name" value="Znf_RING"/>
</dbReference>
<evidence type="ECO:0000313" key="8">
    <source>
        <dbReference type="EMBL" id="KAA0193764.1"/>
    </source>
</evidence>
<dbReference type="GO" id="GO:0008270">
    <property type="term" value="F:zinc ion binding"/>
    <property type="evidence" value="ECO:0007669"/>
    <property type="project" value="UniProtKB-KW"/>
</dbReference>
<evidence type="ECO:0000313" key="9">
    <source>
        <dbReference type="Proteomes" id="UP000694843"/>
    </source>
</evidence>
<evidence type="ECO:0000259" key="6">
    <source>
        <dbReference type="PROSITE" id="PS50053"/>
    </source>
</evidence>
<dbReference type="Pfam" id="PF13445">
    <property type="entry name" value="zf-RING_UBOX"/>
    <property type="match status" value="1"/>
</dbReference>
<proteinExistence type="predicted"/>
<dbReference type="PROSITE" id="PS50053">
    <property type="entry name" value="UBIQUITIN_2"/>
    <property type="match status" value="1"/>
</dbReference>
<dbReference type="PANTHER" id="PTHR47156">
    <property type="entry name" value="PROTEIN CBG20824"/>
    <property type="match status" value="1"/>
</dbReference>
<dbReference type="SUPFAM" id="SSF54236">
    <property type="entry name" value="Ubiquitin-like"/>
    <property type="match status" value="1"/>
</dbReference>
<organism evidence="8">
    <name type="scientific">Hyalella azteca</name>
    <name type="common">Amphipod</name>
    <dbReference type="NCBI Taxonomy" id="294128"/>
    <lineage>
        <taxon>Eukaryota</taxon>
        <taxon>Metazoa</taxon>
        <taxon>Ecdysozoa</taxon>
        <taxon>Arthropoda</taxon>
        <taxon>Crustacea</taxon>
        <taxon>Multicrustacea</taxon>
        <taxon>Malacostraca</taxon>
        <taxon>Eumalacostraca</taxon>
        <taxon>Peracarida</taxon>
        <taxon>Amphipoda</taxon>
        <taxon>Senticaudata</taxon>
        <taxon>Talitrida</taxon>
        <taxon>Talitroidea</taxon>
        <taxon>Hyalellidae</taxon>
        <taxon>Hyalella</taxon>
    </lineage>
</organism>
<dbReference type="Pfam" id="PF14634">
    <property type="entry name" value="zf-RING_5"/>
    <property type="match status" value="1"/>
</dbReference>
<dbReference type="PROSITE" id="PS50089">
    <property type="entry name" value="ZF_RING_2"/>
    <property type="match status" value="2"/>
</dbReference>
<reference evidence="10" key="4">
    <citation type="submission" date="2025-04" db="UniProtKB">
        <authorList>
            <consortium name="RefSeq"/>
        </authorList>
    </citation>
    <scope>IDENTIFICATION</scope>
    <source>
        <tissue evidence="10">Whole organism</tissue>
    </source>
</reference>
<feature type="domain" description="RING-type" evidence="7">
    <location>
        <begin position="9"/>
        <end position="52"/>
    </location>
</feature>
<evidence type="ECO:0000256" key="5">
    <source>
        <dbReference type="SAM" id="MobiDB-lite"/>
    </source>
</evidence>
<dbReference type="AlphaFoldDB" id="A0A6A0GZH9"/>
<name>A0A6A0GZH9_HYAAZ</name>
<dbReference type="Gene3D" id="3.10.20.90">
    <property type="entry name" value="Phosphatidylinositol 3-kinase Catalytic Subunit, Chain A, domain 1"/>
    <property type="match status" value="1"/>
</dbReference>
<dbReference type="InterPro" id="IPR027370">
    <property type="entry name" value="Znf-RING_euk"/>
</dbReference>
<dbReference type="InterPro" id="IPR013083">
    <property type="entry name" value="Znf_RING/FYVE/PHD"/>
</dbReference>
<dbReference type="Proteomes" id="UP000711488">
    <property type="component" value="Unassembled WGS sequence"/>
</dbReference>
<sequence length="312" mass="34638">MADSSLPPCPHCKKSYDEKDRKPLLLPCGHVSCRSCLSALEDQDDMKCGVKKCKKTCSENISDLPTVYDLIPANSGASGEGSARNGRDVVPLEASSGGPTGREVVPMDSDDSESVSVSAVSTSNSAASGFHTCDLCLDDYCEANPPRLLTCGHAFCTFCLKDLETNDKYACQKCRKARNKGTLTKLPVVLTLIHPKNAKKEVSPRDPPAKVLEKVERLQQDEMRRPSTSINSNPKTIEVQVQDLRGQTHTFNVDPRTETVLRLRERMPNRPDDCRYLTFENRTLENHRLLAEYNLRPHCTIHERGRLSGGCY</sequence>
<keyword evidence="3" id="KW-0862">Zinc</keyword>
<dbReference type="SUPFAM" id="SSF57850">
    <property type="entry name" value="RING/U-box"/>
    <property type="match status" value="2"/>
</dbReference>
<dbReference type="EMBL" id="JQDR03010761">
    <property type="protein sequence ID" value="KAA0193764.1"/>
    <property type="molecule type" value="Genomic_DNA"/>
</dbReference>
<keyword evidence="2 4" id="KW-0863">Zinc-finger</keyword>
<dbReference type="Gene3D" id="3.30.40.10">
    <property type="entry name" value="Zinc/RING finger domain, C3HC4 (zinc finger)"/>
    <property type="match status" value="2"/>
</dbReference>
<reference evidence="8" key="2">
    <citation type="journal article" date="2018" name="Environ. Sci. Technol.">
        <title>The Toxicogenome of Hyalella azteca: A Model for Sediment Ecotoxicology and Evolutionary Toxicology.</title>
        <authorList>
            <person name="Poynton H.C."/>
            <person name="Hasenbein S."/>
            <person name="Benoit J.B."/>
            <person name="Sepulveda M.S."/>
            <person name="Poelchau M.F."/>
            <person name="Hughes D.S.T."/>
            <person name="Murali S.C."/>
            <person name="Chen S."/>
            <person name="Glastad K.M."/>
            <person name="Goodisman M.A.D."/>
            <person name="Werren J.H."/>
            <person name="Vineis J.H."/>
            <person name="Bowen J.L."/>
            <person name="Friedrich M."/>
            <person name="Jones J."/>
            <person name="Robertson H.M."/>
            <person name="Feyereisen R."/>
            <person name="Mechler-Hickson A."/>
            <person name="Mathers N."/>
            <person name="Lee C.E."/>
            <person name="Colbourne J.K."/>
            <person name="Biales A."/>
            <person name="Johnston J.S."/>
            <person name="Wellborn G.A."/>
            <person name="Rosendale A.J."/>
            <person name="Cridge A.G."/>
            <person name="Munoz-Torres M.C."/>
            <person name="Bain P.A."/>
            <person name="Manny A.R."/>
            <person name="Major K.M."/>
            <person name="Lambert F.N."/>
            <person name="Vulpe C.D."/>
            <person name="Tuck P."/>
            <person name="Blalock B.J."/>
            <person name="Lin Y.Y."/>
            <person name="Smith M.E."/>
            <person name="Ochoa-Acuna H."/>
            <person name="Chen M.M."/>
            <person name="Childers C.P."/>
            <person name="Qu J."/>
            <person name="Dugan S."/>
            <person name="Lee S.L."/>
            <person name="Chao H."/>
            <person name="Dinh H."/>
            <person name="Han Y."/>
            <person name="Doddapaneni H."/>
            <person name="Worley K.C."/>
            <person name="Muzny D.M."/>
            <person name="Gibbs R.A."/>
            <person name="Richards S."/>
        </authorList>
    </citation>
    <scope>NUCLEOTIDE SEQUENCE</scope>
    <source>
        <strain evidence="8">HAZT.00-mixed</strain>
        <tissue evidence="8">Whole organism</tissue>
    </source>
</reference>
<dbReference type="InterPro" id="IPR000626">
    <property type="entry name" value="Ubiquitin-like_dom"/>
</dbReference>
<evidence type="ECO:0000256" key="3">
    <source>
        <dbReference type="ARBA" id="ARBA00022833"/>
    </source>
</evidence>
<dbReference type="SMART" id="SM00184">
    <property type="entry name" value="RING"/>
    <property type="match status" value="2"/>
</dbReference>
<evidence type="ECO:0000256" key="1">
    <source>
        <dbReference type="ARBA" id="ARBA00022723"/>
    </source>
</evidence>
<dbReference type="KEGG" id="hazt:108680838"/>
<reference evidence="8" key="1">
    <citation type="submission" date="2014-08" db="EMBL/GenBank/DDBJ databases">
        <authorList>
            <person name="Murali S."/>
            <person name="Richards S."/>
            <person name="Bandaranaike D."/>
            <person name="Bellair M."/>
            <person name="Blankenburg K."/>
            <person name="Chao H."/>
            <person name="Dinh H."/>
            <person name="Doddapaneni H."/>
            <person name="Dugan-Rocha S."/>
            <person name="Elkadiri S."/>
            <person name="Gnanaolivu R."/>
            <person name="Hughes D."/>
            <person name="Lee S."/>
            <person name="Li M."/>
            <person name="Ming W."/>
            <person name="Munidasa M."/>
            <person name="Muniz J."/>
            <person name="Nguyen L."/>
            <person name="Osuji N."/>
            <person name="Pu L.-L."/>
            <person name="Puazo M."/>
            <person name="Skinner E."/>
            <person name="Qu C."/>
            <person name="Quiroz J."/>
            <person name="Raj R."/>
            <person name="Weissenberger G."/>
            <person name="Xin Y."/>
            <person name="Zou X."/>
            <person name="Han Y."/>
            <person name="Worley K."/>
            <person name="Muzny D."/>
            <person name="Gibbs R."/>
        </authorList>
    </citation>
    <scope>NUCLEOTIDE SEQUENCE</scope>
    <source>
        <strain evidence="8">HAZT.00-mixed</strain>
        <tissue evidence="8">Whole organism</tissue>
    </source>
</reference>
<evidence type="ECO:0000256" key="2">
    <source>
        <dbReference type="ARBA" id="ARBA00022771"/>
    </source>
</evidence>
<dbReference type="PROSITE" id="PS00518">
    <property type="entry name" value="ZF_RING_1"/>
    <property type="match status" value="1"/>
</dbReference>
<feature type="domain" description="Ubiquitin-like" evidence="6">
    <location>
        <begin position="237"/>
        <end position="310"/>
    </location>
</feature>